<evidence type="ECO:0000256" key="2">
    <source>
        <dbReference type="ARBA" id="ARBA00022737"/>
    </source>
</evidence>
<dbReference type="EMBL" id="SBIQ01000042">
    <property type="protein sequence ID" value="KAF7683900.1"/>
    <property type="molecule type" value="Genomic_DNA"/>
</dbReference>
<proteinExistence type="predicted"/>
<protein>
    <submittedName>
        <fullName evidence="4">Pre-mRNA-splicing factor PRP46</fullName>
    </submittedName>
</protein>
<dbReference type="InterPro" id="IPR020472">
    <property type="entry name" value="WD40_PAC1"/>
</dbReference>
<sequence>MDHFIPSKIIIMHSGPVTSLSVDSTNKILASSSVDTTIKLVSMSTYTQLLTLTGHILPVHDIRFVPDQPLLLSCSSDKLVKCFDLTSNKHVRDFRGHSSGVSTVDSNGNIIASGSLDRTIRIWDQRSRKTLAILSGHVGSITRVRFRNEEVISCSDDQTVRIWDFRMMTQRVLTEHKKPVRDIGIFHNNIVSISNDIIHYTIKGEDIKSNILNTENKIIEDKYSENNINKNKIIDDVYKSLCFNSDGICYIANNKGEIFSYNMETTNINGRINCGKEINKILIDISEKRMFIGCDDNTIMVYNKSI</sequence>
<dbReference type="SMART" id="SM00320">
    <property type="entry name" value="WD40"/>
    <property type="match status" value="6"/>
</dbReference>
<evidence type="ECO:0000256" key="1">
    <source>
        <dbReference type="ARBA" id="ARBA00022574"/>
    </source>
</evidence>
<dbReference type="InterPro" id="IPR015943">
    <property type="entry name" value="WD40/YVTN_repeat-like_dom_sf"/>
</dbReference>
<accession>A0ABQ7I0F2</accession>
<keyword evidence="1 3" id="KW-0853">WD repeat</keyword>
<evidence type="ECO:0000256" key="3">
    <source>
        <dbReference type="PROSITE-ProRule" id="PRU00221"/>
    </source>
</evidence>
<dbReference type="SUPFAM" id="SSF50978">
    <property type="entry name" value="WD40 repeat-like"/>
    <property type="match status" value="1"/>
</dbReference>
<dbReference type="PROSITE" id="PS50294">
    <property type="entry name" value="WD_REPEATS_REGION"/>
    <property type="match status" value="2"/>
</dbReference>
<evidence type="ECO:0000313" key="4">
    <source>
        <dbReference type="EMBL" id="KAF7683900.1"/>
    </source>
</evidence>
<dbReference type="InterPro" id="IPR019775">
    <property type="entry name" value="WD40_repeat_CS"/>
</dbReference>
<organism evidence="4 5">
    <name type="scientific">Astathelohania contejeani</name>
    <dbReference type="NCBI Taxonomy" id="164912"/>
    <lineage>
        <taxon>Eukaryota</taxon>
        <taxon>Fungi</taxon>
        <taxon>Fungi incertae sedis</taxon>
        <taxon>Microsporidia</taxon>
        <taxon>Astathelohaniidae</taxon>
        <taxon>Astathelohania</taxon>
    </lineage>
</organism>
<dbReference type="PANTHER" id="PTHR44019">
    <property type="entry name" value="WD REPEAT-CONTAINING PROTEIN 55"/>
    <property type="match status" value="1"/>
</dbReference>
<feature type="repeat" description="WD" evidence="3">
    <location>
        <begin position="134"/>
        <end position="166"/>
    </location>
</feature>
<gene>
    <name evidence="4" type="primary">PRP46</name>
    <name evidence="4" type="ORF">TCON_0896</name>
</gene>
<dbReference type="PROSITE" id="PS00678">
    <property type="entry name" value="WD_REPEATS_1"/>
    <property type="match status" value="1"/>
</dbReference>
<evidence type="ECO:0000313" key="5">
    <source>
        <dbReference type="Proteomes" id="UP001516464"/>
    </source>
</evidence>
<dbReference type="PANTHER" id="PTHR44019:SF8">
    <property type="entry name" value="POC1 CENTRIOLAR PROTEIN HOMOLOG"/>
    <property type="match status" value="1"/>
</dbReference>
<reference evidence="4 5" key="1">
    <citation type="submission" date="2019-01" db="EMBL/GenBank/DDBJ databases">
        <title>Genomes sequencing and comparative genomics of infectious freshwater microsporidia, Cucumispora dikerogammari and Thelohania contejeani.</title>
        <authorList>
            <person name="Cormier A."/>
            <person name="Giraud I."/>
            <person name="Wattier R."/>
            <person name="Teixeira M."/>
            <person name="Grandjean F."/>
            <person name="Rigaud T."/>
            <person name="Cordaux R."/>
        </authorList>
    </citation>
    <scope>NUCLEOTIDE SEQUENCE [LARGE SCALE GENOMIC DNA]</scope>
    <source>
        <strain evidence="4">T1</strain>
        <tissue evidence="4">Spores</tissue>
    </source>
</reference>
<dbReference type="CDD" id="cd00200">
    <property type="entry name" value="WD40"/>
    <property type="match status" value="1"/>
</dbReference>
<name>A0ABQ7I0F2_9MICR</name>
<feature type="repeat" description="WD" evidence="3">
    <location>
        <begin position="10"/>
        <end position="51"/>
    </location>
</feature>
<dbReference type="InterPro" id="IPR001680">
    <property type="entry name" value="WD40_rpt"/>
</dbReference>
<keyword evidence="5" id="KW-1185">Reference proteome</keyword>
<feature type="repeat" description="WD" evidence="3">
    <location>
        <begin position="52"/>
        <end position="93"/>
    </location>
</feature>
<dbReference type="Gene3D" id="2.130.10.10">
    <property type="entry name" value="YVTN repeat-like/Quinoprotein amine dehydrogenase"/>
    <property type="match status" value="1"/>
</dbReference>
<dbReference type="Proteomes" id="UP001516464">
    <property type="component" value="Unassembled WGS sequence"/>
</dbReference>
<dbReference type="PRINTS" id="PR00320">
    <property type="entry name" value="GPROTEINBRPT"/>
</dbReference>
<feature type="repeat" description="WD" evidence="3">
    <location>
        <begin position="94"/>
        <end position="133"/>
    </location>
</feature>
<keyword evidence="2" id="KW-0677">Repeat</keyword>
<comment type="caution">
    <text evidence="4">The sequence shown here is derived from an EMBL/GenBank/DDBJ whole genome shotgun (WGS) entry which is preliminary data.</text>
</comment>
<dbReference type="InterPro" id="IPR050505">
    <property type="entry name" value="WDR55/POC1"/>
</dbReference>
<dbReference type="InterPro" id="IPR036322">
    <property type="entry name" value="WD40_repeat_dom_sf"/>
</dbReference>
<dbReference type="PROSITE" id="PS50082">
    <property type="entry name" value="WD_REPEATS_2"/>
    <property type="match status" value="4"/>
</dbReference>
<dbReference type="Pfam" id="PF00400">
    <property type="entry name" value="WD40"/>
    <property type="match status" value="4"/>
</dbReference>